<proteinExistence type="predicted"/>
<dbReference type="InterPro" id="IPR046347">
    <property type="entry name" value="bZIP_sf"/>
</dbReference>
<dbReference type="Gene3D" id="1.20.5.170">
    <property type="match status" value="1"/>
</dbReference>
<feature type="region of interest" description="Disordered" evidence="1">
    <location>
        <begin position="451"/>
        <end position="471"/>
    </location>
</feature>
<feature type="compositionally biased region" description="Low complexity" evidence="1">
    <location>
        <begin position="451"/>
        <end position="468"/>
    </location>
</feature>
<feature type="region of interest" description="Disordered" evidence="1">
    <location>
        <begin position="124"/>
        <end position="206"/>
    </location>
</feature>
<evidence type="ECO:0000259" key="2">
    <source>
        <dbReference type="Pfam" id="PF00170"/>
    </source>
</evidence>
<evidence type="ECO:0000313" key="3">
    <source>
        <dbReference type="EMBL" id="KAF4335331.1"/>
    </source>
</evidence>
<dbReference type="Proteomes" id="UP000730481">
    <property type="component" value="Unassembled WGS sequence"/>
</dbReference>
<dbReference type="EMBL" id="PVQB02000573">
    <property type="protein sequence ID" value="KAF4335331.1"/>
    <property type="molecule type" value="Genomic_DNA"/>
</dbReference>
<comment type="caution">
    <text evidence="3">The sequence shown here is derived from an EMBL/GenBank/DDBJ whole genome shotgun (WGS) entry which is preliminary data.</text>
</comment>
<evidence type="ECO:0000313" key="4">
    <source>
        <dbReference type="Proteomes" id="UP000730481"/>
    </source>
</evidence>
<dbReference type="OrthoDB" id="3555317at2759"/>
<feature type="compositionally biased region" description="Pro residues" evidence="1">
    <location>
        <begin position="1"/>
        <end position="11"/>
    </location>
</feature>
<organism evidence="3 4">
    <name type="scientific">Fusarium beomiforme</name>
    <dbReference type="NCBI Taxonomy" id="44412"/>
    <lineage>
        <taxon>Eukaryota</taxon>
        <taxon>Fungi</taxon>
        <taxon>Dikarya</taxon>
        <taxon>Ascomycota</taxon>
        <taxon>Pezizomycotina</taxon>
        <taxon>Sordariomycetes</taxon>
        <taxon>Hypocreomycetidae</taxon>
        <taxon>Hypocreales</taxon>
        <taxon>Nectriaceae</taxon>
        <taxon>Fusarium</taxon>
        <taxon>Fusarium burgessii species complex</taxon>
    </lineage>
</organism>
<dbReference type="GO" id="GO:0003700">
    <property type="term" value="F:DNA-binding transcription factor activity"/>
    <property type="evidence" value="ECO:0007669"/>
    <property type="project" value="InterPro"/>
</dbReference>
<dbReference type="PANTHER" id="PTHR40618">
    <property type="entry name" value="B-ZIP TRANSCRIPTION FACTOR (EUROFUNG)-RELATED"/>
    <property type="match status" value="1"/>
</dbReference>
<dbReference type="AlphaFoldDB" id="A0A9P5AAQ9"/>
<sequence>MLEAPQTPPESLPARKRSKASEETEEDRSKKRSRGRPRLDTKDETAQDRRRTQIRLAQRAYRNRKDTAITTLEDKVKDLEDANENMSKEFMSFFDFVLSQGMLEGAPEVARRLNDTTRKFLSLTRKSLEDSNRDGVEDTPAPTQAQEQAVTQPPERHPSGSHSSTSDSGSGEFMIPNPSAFNTSSQEKNTSTPQRPDRTIRQQATPPLNLPYEIITMPTTDNASFPVYDTQTAVSFEQNPFLQSPFPNVHSPSTYASHERSFGRRLQRATLEAGLRLASMANPPPHRYAEVFGFCLLFEPRESIIRRISSTLARVSQESMFVWRYPFTNLGGAGTFFPNNGEAGGSTVTGRNGDVMPLGNQGLAQHMKPHEMTGFSMGPFDPDVETTKGDRIDARMRMMYKGFEGDFFDADEVETYLRQRGIFIPANVDFIDAEIDIGSFDESPDLSGLGTSSSFFGSQQPPASSQGLYMPSQQASSDIQDLWQSTIPTTLATTTTSMTQAPLMEPAMSVDFMGLMPTVGTTNPGQFGTGMGSLMDSSYFSRDWATDASWMKTKVTVDVNRLVAEMTSRAVCLGRTPGLRPKDIDRAVKSAIVLTQA</sequence>
<feature type="compositionally biased region" description="Basic and acidic residues" evidence="1">
    <location>
        <begin position="126"/>
        <end position="136"/>
    </location>
</feature>
<dbReference type="Pfam" id="PF00170">
    <property type="entry name" value="bZIP_1"/>
    <property type="match status" value="1"/>
</dbReference>
<reference evidence="3" key="2">
    <citation type="submission" date="2020-02" db="EMBL/GenBank/DDBJ databases">
        <title>Identification and distribution of gene clusters putatively required for synthesis of sphingolipid metabolism inhibitors in phylogenetically diverse species of the filamentous fungus Fusarium.</title>
        <authorList>
            <person name="Kim H.-S."/>
            <person name="Busman M."/>
            <person name="Brown D.W."/>
            <person name="Divon H."/>
            <person name="Uhlig S."/>
            <person name="Proctor R.H."/>
        </authorList>
    </citation>
    <scope>NUCLEOTIDE SEQUENCE</scope>
    <source>
        <strain evidence="3">NRRL 25174</strain>
    </source>
</reference>
<feature type="domain" description="BZIP" evidence="2">
    <location>
        <begin position="48"/>
        <end position="90"/>
    </location>
</feature>
<feature type="compositionally biased region" description="Low complexity" evidence="1">
    <location>
        <begin position="160"/>
        <end position="171"/>
    </location>
</feature>
<dbReference type="PANTHER" id="PTHR40618:SF1">
    <property type="entry name" value="B-ZIP TRANSCRIPTION FACTOR (EUROFUNG)"/>
    <property type="match status" value="1"/>
</dbReference>
<feature type="region of interest" description="Disordered" evidence="1">
    <location>
        <begin position="1"/>
        <end position="64"/>
    </location>
</feature>
<name>A0A9P5AAQ9_9HYPO</name>
<feature type="compositionally biased region" description="Basic and acidic residues" evidence="1">
    <location>
        <begin position="37"/>
        <end position="51"/>
    </location>
</feature>
<feature type="compositionally biased region" description="Polar residues" evidence="1">
    <location>
        <begin position="179"/>
        <end position="194"/>
    </location>
</feature>
<protein>
    <submittedName>
        <fullName evidence="3">Bzip family transcription factor</fullName>
    </submittedName>
</protein>
<feature type="compositionally biased region" description="Polar residues" evidence="1">
    <location>
        <begin position="141"/>
        <end position="151"/>
    </location>
</feature>
<dbReference type="CDD" id="cd14688">
    <property type="entry name" value="bZIP_YAP"/>
    <property type="match status" value="1"/>
</dbReference>
<evidence type="ECO:0000256" key="1">
    <source>
        <dbReference type="SAM" id="MobiDB-lite"/>
    </source>
</evidence>
<dbReference type="InterPro" id="IPR004827">
    <property type="entry name" value="bZIP"/>
</dbReference>
<accession>A0A9P5AAQ9</accession>
<gene>
    <name evidence="3" type="ORF">FBEOM_10827</name>
</gene>
<keyword evidence="4" id="KW-1185">Reference proteome</keyword>
<dbReference type="SUPFAM" id="SSF57959">
    <property type="entry name" value="Leucine zipper domain"/>
    <property type="match status" value="1"/>
</dbReference>
<reference evidence="3" key="1">
    <citation type="journal article" date="2017" name="Mycologia">
        <title>Fusarium algeriense, sp. nov., a novel toxigenic crown rot pathogen of durum wheat from Algeria is nested in the Fusarium burgessii species complex.</title>
        <authorList>
            <person name="Laraba I."/>
            <person name="Keddad A."/>
            <person name="Boureghda H."/>
            <person name="Abdallah N."/>
            <person name="Vaughan M.M."/>
            <person name="Proctor R.H."/>
            <person name="Busman M."/>
            <person name="O'Donnell K."/>
        </authorList>
    </citation>
    <scope>NUCLEOTIDE SEQUENCE</scope>
    <source>
        <strain evidence="3">NRRL 25174</strain>
    </source>
</reference>